<dbReference type="InterPro" id="IPR036709">
    <property type="entry name" value="Autotransporte_beta_dom_sf"/>
</dbReference>
<dbReference type="EMBL" id="JABWSX010000001">
    <property type="protein sequence ID" value="NVL10690.1"/>
    <property type="molecule type" value="Genomic_DNA"/>
</dbReference>
<comment type="caution">
    <text evidence="2">The sequence shown here is derived from an EMBL/GenBank/DDBJ whole genome shotgun (WGS) entry which is preliminary data.</text>
</comment>
<dbReference type="InterPro" id="IPR006315">
    <property type="entry name" value="OM_autotransptr_brl_dom"/>
</dbReference>
<accession>A0A973WWW5</accession>
<dbReference type="NCBIfam" id="TIGR01414">
    <property type="entry name" value="autotrans_barl"/>
    <property type="match status" value="1"/>
</dbReference>
<dbReference type="AlphaFoldDB" id="A0A973WWW5"/>
<evidence type="ECO:0000259" key="1">
    <source>
        <dbReference type="PROSITE" id="PS51208"/>
    </source>
</evidence>
<name>A0A973WWW5_9BRAD</name>
<dbReference type="GO" id="GO:0019867">
    <property type="term" value="C:outer membrane"/>
    <property type="evidence" value="ECO:0007669"/>
    <property type="project" value="InterPro"/>
</dbReference>
<dbReference type="Gene3D" id="2.40.128.130">
    <property type="entry name" value="Autotransporter beta-domain"/>
    <property type="match status" value="1"/>
</dbReference>
<proteinExistence type="predicted"/>
<dbReference type="InterPro" id="IPR005546">
    <property type="entry name" value="Autotransporte_beta"/>
</dbReference>
<dbReference type="SUPFAM" id="SSF103515">
    <property type="entry name" value="Autotransporter"/>
    <property type="match status" value="1"/>
</dbReference>
<organism evidence="2">
    <name type="scientific">Bradyrhizobium quebecense</name>
    <dbReference type="NCBI Taxonomy" id="2748629"/>
    <lineage>
        <taxon>Bacteria</taxon>
        <taxon>Pseudomonadati</taxon>
        <taxon>Pseudomonadota</taxon>
        <taxon>Alphaproteobacteria</taxon>
        <taxon>Hyphomicrobiales</taxon>
        <taxon>Nitrobacteraceae</taxon>
        <taxon>Bradyrhizobium</taxon>
    </lineage>
</organism>
<reference evidence="2" key="1">
    <citation type="submission" date="2020-06" db="EMBL/GenBank/DDBJ databases">
        <title>Whole Genome Sequence of Bradyrhizobium sp. Strain 66S1MB.</title>
        <authorList>
            <person name="Bromfield E."/>
            <person name="Cloutier S."/>
        </authorList>
    </citation>
    <scope>NUCLEOTIDE SEQUENCE</scope>
    <source>
        <strain evidence="2">66S1MB</strain>
    </source>
</reference>
<sequence>MASDAFRETGGAAALTGYNPTMEATFTTLGAHAATGFDLAGVSATARATVGWRHAFGALTPITMVSFANSGPFTIAGAPLARDAAVVEAGLDARVSVDATINLSYSSQISGALIDQSFRTGLNLKF</sequence>
<dbReference type="PROSITE" id="PS51208">
    <property type="entry name" value="AUTOTRANSPORTER"/>
    <property type="match status" value="1"/>
</dbReference>
<protein>
    <submittedName>
        <fullName evidence="2">Autotransporter domain-containing protein</fullName>
    </submittedName>
</protein>
<gene>
    <name evidence="2" type="ORF">HU230_34595</name>
</gene>
<dbReference type="Pfam" id="PF03797">
    <property type="entry name" value="Autotransporter"/>
    <property type="match status" value="1"/>
</dbReference>
<feature type="domain" description="Autotransporter" evidence="1">
    <location>
        <begin position="1"/>
        <end position="126"/>
    </location>
</feature>
<evidence type="ECO:0000313" key="2">
    <source>
        <dbReference type="EMBL" id="NVL10690.1"/>
    </source>
</evidence>